<feature type="transmembrane region" description="Helical" evidence="8">
    <location>
        <begin position="331"/>
        <end position="352"/>
    </location>
</feature>
<dbReference type="Pfam" id="PF07690">
    <property type="entry name" value="MFS_1"/>
    <property type="match status" value="1"/>
</dbReference>
<dbReference type="CDD" id="cd06174">
    <property type="entry name" value="MFS"/>
    <property type="match status" value="1"/>
</dbReference>
<reference evidence="9 10" key="1">
    <citation type="submission" date="2012-04" db="EMBL/GenBank/DDBJ databases">
        <title>The Genome Sequence of Saprolegnia declina VS20.</title>
        <authorList>
            <consortium name="The Broad Institute Genome Sequencing Platform"/>
            <person name="Russ C."/>
            <person name="Nusbaum C."/>
            <person name="Tyler B."/>
            <person name="van West P."/>
            <person name="Dieguez-Uribeondo J."/>
            <person name="de Bruijn I."/>
            <person name="Tripathy S."/>
            <person name="Jiang R."/>
            <person name="Young S.K."/>
            <person name="Zeng Q."/>
            <person name="Gargeya S."/>
            <person name="Fitzgerald M."/>
            <person name="Haas B."/>
            <person name="Abouelleil A."/>
            <person name="Alvarado L."/>
            <person name="Arachchi H.M."/>
            <person name="Berlin A."/>
            <person name="Chapman S.B."/>
            <person name="Goldberg J."/>
            <person name="Griggs A."/>
            <person name="Gujja S."/>
            <person name="Hansen M."/>
            <person name="Howarth C."/>
            <person name="Imamovic A."/>
            <person name="Larimer J."/>
            <person name="McCowen C."/>
            <person name="Montmayeur A."/>
            <person name="Murphy C."/>
            <person name="Neiman D."/>
            <person name="Pearson M."/>
            <person name="Priest M."/>
            <person name="Roberts A."/>
            <person name="Saif S."/>
            <person name="Shea T."/>
            <person name="Sisk P."/>
            <person name="Sykes S."/>
            <person name="Wortman J."/>
            <person name="Nusbaum C."/>
            <person name="Birren B."/>
        </authorList>
    </citation>
    <scope>NUCLEOTIDE SEQUENCE [LARGE SCALE GENOMIC DNA]</scope>
    <source>
        <strain evidence="9 10">VS20</strain>
    </source>
</reference>
<feature type="transmembrane region" description="Helical" evidence="8">
    <location>
        <begin position="7"/>
        <end position="28"/>
    </location>
</feature>
<dbReference type="OrthoDB" id="330047at2759"/>
<dbReference type="AlphaFoldDB" id="T0RW49"/>
<dbReference type="InParanoid" id="T0RW49"/>
<keyword evidence="10" id="KW-1185">Reference proteome</keyword>
<proteinExistence type="inferred from homology"/>
<sequence length="429" mass="46500">MARSVVVAQVLFVLLSDILFSGVIYGWAPLALMLQEEDQYGELCHGARDGARCSDQDTQLNLVYAVATFLSSMISLPVGMLMDRIGPKYTILVAGVLQTTGLFFLGAADSKTLDVFVPAYATLAVGGGMTLMGSFSSSFLVPEYQTVILAAVSCAFDGSSAVMLGLYYLHESLGWSRHAIFTGYAVLCLIVYACLVGLWHVNEHLLVEASPTEGESKRLIPASPSAAATTIWDHLKSFEFVYLLIFTSIHLFRSNLYIGTTNNVLEIYGDESDGHVFTKIFGFILPLGFLFVPIINHVVEDRGMPMAMYVTVGLGLLYNALALVPSLPLQVLTFSVFTGFRAFLYTVITAFAAKMFGLTFMGTLVGFIYTSGSLVSLLQIPAVAYANARHDYSHVYIGTLVLGAVLVPLTEQYRQRALLAASSSAVVEP</sequence>
<feature type="transmembrane region" description="Helical" evidence="8">
    <location>
        <begin position="306"/>
        <end position="325"/>
    </location>
</feature>
<evidence type="ECO:0000256" key="6">
    <source>
        <dbReference type="ARBA" id="ARBA00022989"/>
    </source>
</evidence>
<dbReference type="InterPro" id="IPR036259">
    <property type="entry name" value="MFS_trans_sf"/>
</dbReference>
<comment type="similarity">
    <text evidence="2">Belongs to the SLC43A transporter (TC 2.A.1.44) family.</text>
</comment>
<evidence type="ECO:0000256" key="2">
    <source>
        <dbReference type="ARBA" id="ARBA00006595"/>
    </source>
</evidence>
<evidence type="ECO:0000256" key="4">
    <source>
        <dbReference type="ARBA" id="ARBA00022692"/>
    </source>
</evidence>
<dbReference type="InterPro" id="IPR011701">
    <property type="entry name" value="MFS"/>
</dbReference>
<dbReference type="Gene3D" id="1.20.1250.20">
    <property type="entry name" value="MFS general substrate transporter like domains"/>
    <property type="match status" value="1"/>
</dbReference>
<feature type="transmembrane region" description="Helical" evidence="8">
    <location>
        <begin position="181"/>
        <end position="201"/>
    </location>
</feature>
<keyword evidence="6 8" id="KW-1133">Transmembrane helix</keyword>
<feature type="transmembrane region" description="Helical" evidence="8">
    <location>
        <begin position="148"/>
        <end position="169"/>
    </location>
</feature>
<keyword evidence="5" id="KW-0029">Amino-acid transport</keyword>
<feature type="transmembrane region" description="Helical" evidence="8">
    <location>
        <begin position="120"/>
        <end position="141"/>
    </location>
</feature>
<comment type="subcellular location">
    <subcellularLocation>
        <location evidence="1">Membrane</location>
        <topology evidence="1">Multi-pass membrane protein</topology>
    </subcellularLocation>
</comment>
<evidence type="ECO:0008006" key="11">
    <source>
        <dbReference type="Google" id="ProtNLM"/>
    </source>
</evidence>
<keyword evidence="7 8" id="KW-0472">Membrane</keyword>
<evidence type="ECO:0000256" key="3">
    <source>
        <dbReference type="ARBA" id="ARBA00022448"/>
    </source>
</evidence>
<dbReference type="VEuPathDB" id="FungiDB:SDRG_06153"/>
<dbReference type="OMA" id="GCFIMGQ"/>
<dbReference type="PANTHER" id="PTHR20772:SF2">
    <property type="entry name" value="PROTEIN FMP42"/>
    <property type="match status" value="1"/>
</dbReference>
<dbReference type="Proteomes" id="UP000030762">
    <property type="component" value="Unassembled WGS sequence"/>
</dbReference>
<feature type="non-terminal residue" evidence="9">
    <location>
        <position position="1"/>
    </location>
</feature>
<dbReference type="PANTHER" id="PTHR20772">
    <property type="entry name" value="PROTEIN FMP42"/>
    <property type="match status" value="1"/>
</dbReference>
<keyword evidence="4 8" id="KW-0812">Transmembrane</keyword>
<dbReference type="RefSeq" id="XP_008610139.1">
    <property type="nucleotide sequence ID" value="XM_008611917.1"/>
</dbReference>
<evidence type="ECO:0000256" key="5">
    <source>
        <dbReference type="ARBA" id="ARBA00022970"/>
    </source>
</evidence>
<feature type="transmembrane region" description="Helical" evidence="8">
    <location>
        <begin position="89"/>
        <end position="108"/>
    </location>
</feature>
<feature type="transmembrane region" description="Helical" evidence="8">
    <location>
        <begin position="62"/>
        <end position="82"/>
    </location>
</feature>
<protein>
    <recommendedName>
        <fullName evidence="11">Major facilitator superfamily (MFS) profile domain-containing protein</fullName>
    </recommendedName>
</protein>
<evidence type="ECO:0000313" key="9">
    <source>
        <dbReference type="EMBL" id="EQC36718.1"/>
    </source>
</evidence>
<dbReference type="SUPFAM" id="SSF103473">
    <property type="entry name" value="MFS general substrate transporter"/>
    <property type="match status" value="1"/>
</dbReference>
<dbReference type="GO" id="GO:0022857">
    <property type="term" value="F:transmembrane transporter activity"/>
    <property type="evidence" value="ECO:0007669"/>
    <property type="project" value="InterPro"/>
</dbReference>
<keyword evidence="3" id="KW-0813">Transport</keyword>
<dbReference type="InterPro" id="IPR052599">
    <property type="entry name" value="SLC43A_AATransporter"/>
</dbReference>
<evidence type="ECO:0000256" key="8">
    <source>
        <dbReference type="SAM" id="Phobius"/>
    </source>
</evidence>
<organism evidence="9 10">
    <name type="scientific">Saprolegnia diclina (strain VS20)</name>
    <dbReference type="NCBI Taxonomy" id="1156394"/>
    <lineage>
        <taxon>Eukaryota</taxon>
        <taxon>Sar</taxon>
        <taxon>Stramenopiles</taxon>
        <taxon>Oomycota</taxon>
        <taxon>Saprolegniomycetes</taxon>
        <taxon>Saprolegniales</taxon>
        <taxon>Saprolegniaceae</taxon>
        <taxon>Saprolegnia</taxon>
    </lineage>
</organism>
<dbReference type="GeneID" id="19946880"/>
<dbReference type="GO" id="GO:0016020">
    <property type="term" value="C:membrane"/>
    <property type="evidence" value="ECO:0007669"/>
    <property type="project" value="UniProtKB-SubCell"/>
</dbReference>
<evidence type="ECO:0000313" key="10">
    <source>
        <dbReference type="Proteomes" id="UP000030762"/>
    </source>
</evidence>
<dbReference type="eggNOG" id="ENOG502QRYG">
    <property type="taxonomic scope" value="Eukaryota"/>
</dbReference>
<evidence type="ECO:0000256" key="7">
    <source>
        <dbReference type="ARBA" id="ARBA00023136"/>
    </source>
</evidence>
<feature type="transmembrane region" description="Helical" evidence="8">
    <location>
        <begin position="364"/>
        <end position="386"/>
    </location>
</feature>
<feature type="transmembrane region" description="Helical" evidence="8">
    <location>
        <begin position="280"/>
        <end position="299"/>
    </location>
</feature>
<accession>T0RW49</accession>
<dbReference type="EMBL" id="JH767147">
    <property type="protein sequence ID" value="EQC36718.1"/>
    <property type="molecule type" value="Genomic_DNA"/>
</dbReference>
<name>T0RW49_SAPDV</name>
<evidence type="ECO:0000256" key="1">
    <source>
        <dbReference type="ARBA" id="ARBA00004141"/>
    </source>
</evidence>
<feature type="transmembrane region" description="Helical" evidence="8">
    <location>
        <begin position="240"/>
        <end position="260"/>
    </location>
</feature>
<gene>
    <name evidence="9" type="ORF">SDRG_06153</name>
</gene>
<dbReference type="GO" id="GO:0006865">
    <property type="term" value="P:amino acid transport"/>
    <property type="evidence" value="ECO:0007669"/>
    <property type="project" value="UniProtKB-KW"/>
</dbReference>
<feature type="transmembrane region" description="Helical" evidence="8">
    <location>
        <begin position="392"/>
        <end position="409"/>
    </location>
</feature>
<dbReference type="STRING" id="1156394.T0RW49"/>